<protein>
    <recommendedName>
        <fullName evidence="5">Pentacotripeptide-repeat region of PRORP domain-containing protein</fullName>
    </recommendedName>
</protein>
<accession>A0A067D0X1</accession>
<dbReference type="InterPro" id="IPR011990">
    <property type="entry name" value="TPR-like_helical_dom_sf"/>
</dbReference>
<dbReference type="STRING" id="2711.A0A067D0X1"/>
<dbReference type="Gene3D" id="1.25.40.10">
    <property type="entry name" value="Tetratricopeptide repeat domain"/>
    <property type="match status" value="2"/>
</dbReference>
<reference evidence="3 4" key="1">
    <citation type="submission" date="2014-04" db="EMBL/GenBank/DDBJ databases">
        <authorList>
            <consortium name="International Citrus Genome Consortium"/>
            <person name="Gmitter F."/>
            <person name="Chen C."/>
            <person name="Farmerie W."/>
            <person name="Harkins T."/>
            <person name="Desany B."/>
            <person name="Mohiuddin M."/>
            <person name="Kodira C."/>
            <person name="Borodovsky M."/>
            <person name="Lomsadze A."/>
            <person name="Burns P."/>
            <person name="Jenkins J."/>
            <person name="Prochnik S."/>
            <person name="Shu S."/>
            <person name="Chapman J."/>
            <person name="Pitluck S."/>
            <person name="Schmutz J."/>
            <person name="Rokhsar D."/>
        </authorList>
    </citation>
    <scope>NUCLEOTIDE SEQUENCE</scope>
</reference>
<feature type="repeat" description="PPR" evidence="2">
    <location>
        <begin position="120"/>
        <end position="154"/>
    </location>
</feature>
<dbReference type="AlphaFoldDB" id="A0A067D0X1"/>
<gene>
    <name evidence="3" type="ORF">CISIN_1g041786mg</name>
</gene>
<dbReference type="SMR" id="A0A067D0X1"/>
<organism evidence="3 4">
    <name type="scientific">Citrus sinensis</name>
    <name type="common">Sweet orange</name>
    <name type="synonym">Citrus aurantium var. sinensis</name>
    <dbReference type="NCBI Taxonomy" id="2711"/>
    <lineage>
        <taxon>Eukaryota</taxon>
        <taxon>Viridiplantae</taxon>
        <taxon>Streptophyta</taxon>
        <taxon>Embryophyta</taxon>
        <taxon>Tracheophyta</taxon>
        <taxon>Spermatophyta</taxon>
        <taxon>Magnoliopsida</taxon>
        <taxon>eudicotyledons</taxon>
        <taxon>Gunneridae</taxon>
        <taxon>Pentapetalae</taxon>
        <taxon>rosids</taxon>
        <taxon>malvids</taxon>
        <taxon>Sapindales</taxon>
        <taxon>Rutaceae</taxon>
        <taxon>Aurantioideae</taxon>
        <taxon>Citrus</taxon>
    </lineage>
</organism>
<evidence type="ECO:0000256" key="2">
    <source>
        <dbReference type="PROSITE-ProRule" id="PRU00708"/>
    </source>
</evidence>
<dbReference type="GO" id="GO:0008380">
    <property type="term" value="P:RNA splicing"/>
    <property type="evidence" value="ECO:0007669"/>
    <property type="project" value="InterPro"/>
</dbReference>
<dbReference type="PROSITE" id="PS51375">
    <property type="entry name" value="PPR"/>
    <property type="match status" value="1"/>
</dbReference>
<feature type="non-terminal residue" evidence="3">
    <location>
        <position position="260"/>
    </location>
</feature>
<dbReference type="Pfam" id="PF01535">
    <property type="entry name" value="PPR"/>
    <property type="match status" value="1"/>
</dbReference>
<evidence type="ECO:0000313" key="3">
    <source>
        <dbReference type="EMBL" id="KDO36418.1"/>
    </source>
</evidence>
<dbReference type="PANTHER" id="PTHR47003:SF9">
    <property type="entry name" value="PENTACOTRIPEPTIDE-REPEAT REGION OF PRORP DOMAIN-CONTAINING PROTEIN"/>
    <property type="match status" value="1"/>
</dbReference>
<sequence>MTTVAAAKTSKEDYFAAVNHIANIVRHDIYAERTLNRLNLTLISELSMWKTIELMKPDSLSVFPQTLSLIIEEFGKHGLIDNAVEVFNKCTAFNCQQCVLLYNSLHVCFVRMIRKGFVPDKRTHTILVNAWCSSGKMREAQEFLQELSDKGFNPPVRSAKQMVNKMIKQGSVPDLETFNSLIETICKSGELGLCADVNTNKISIPAVSKEFMIDEAFRLLCNLVEDGHKLFPSLGQFDDAFCFFSEMQIKTHPPNRPVYA</sequence>
<keyword evidence="4" id="KW-1185">Reference proteome</keyword>
<name>A0A067D0X1_CITSI</name>
<evidence type="ECO:0000256" key="1">
    <source>
        <dbReference type="ARBA" id="ARBA00022737"/>
    </source>
</evidence>
<dbReference type="EMBL" id="KK794530">
    <property type="protein sequence ID" value="KDO36418.1"/>
    <property type="molecule type" value="Genomic_DNA"/>
</dbReference>
<keyword evidence="1" id="KW-0677">Repeat</keyword>
<proteinExistence type="predicted"/>
<dbReference type="InterPro" id="IPR044578">
    <property type="entry name" value="BIR6-like"/>
</dbReference>
<dbReference type="Proteomes" id="UP000027120">
    <property type="component" value="Unassembled WGS sequence"/>
</dbReference>
<dbReference type="PANTHER" id="PTHR47003">
    <property type="entry name" value="OS01G0970900 PROTEIN"/>
    <property type="match status" value="1"/>
</dbReference>
<dbReference type="Pfam" id="PF12854">
    <property type="entry name" value="PPR_1"/>
    <property type="match status" value="1"/>
</dbReference>
<evidence type="ECO:0008006" key="5">
    <source>
        <dbReference type="Google" id="ProtNLM"/>
    </source>
</evidence>
<dbReference type="InterPro" id="IPR002885">
    <property type="entry name" value="PPR_rpt"/>
</dbReference>
<dbReference type="NCBIfam" id="TIGR00756">
    <property type="entry name" value="PPR"/>
    <property type="match status" value="1"/>
</dbReference>
<evidence type="ECO:0000313" key="4">
    <source>
        <dbReference type="Proteomes" id="UP000027120"/>
    </source>
</evidence>